<gene>
    <name evidence="2" type="ORF">LUZ62_025429</name>
</gene>
<feature type="region of interest" description="Disordered" evidence="1">
    <location>
        <begin position="291"/>
        <end position="346"/>
    </location>
</feature>
<organism evidence="2 3">
    <name type="scientific">Rhynchospora pubera</name>
    <dbReference type="NCBI Taxonomy" id="906938"/>
    <lineage>
        <taxon>Eukaryota</taxon>
        <taxon>Viridiplantae</taxon>
        <taxon>Streptophyta</taxon>
        <taxon>Embryophyta</taxon>
        <taxon>Tracheophyta</taxon>
        <taxon>Spermatophyta</taxon>
        <taxon>Magnoliopsida</taxon>
        <taxon>Liliopsida</taxon>
        <taxon>Poales</taxon>
        <taxon>Cyperaceae</taxon>
        <taxon>Cyperoideae</taxon>
        <taxon>Rhynchosporeae</taxon>
        <taxon>Rhynchospora</taxon>
    </lineage>
</organism>
<comment type="caution">
    <text evidence="2">The sequence shown here is derived from an EMBL/GenBank/DDBJ whole genome shotgun (WGS) entry which is preliminary data.</text>
</comment>
<evidence type="ECO:0000256" key="1">
    <source>
        <dbReference type="SAM" id="MobiDB-lite"/>
    </source>
</evidence>
<dbReference type="AlphaFoldDB" id="A0AAV8H4V5"/>
<accession>A0AAV8H4V5</accession>
<dbReference type="PANTHER" id="PTHR21068">
    <property type="entry name" value="SPARTIN"/>
    <property type="match status" value="1"/>
</dbReference>
<protein>
    <submittedName>
        <fullName evidence="2">Uncharacterized protein</fullName>
    </submittedName>
</protein>
<sequence>MESQEATSKLKVGKTTEYRMGSSTELLAIGGNPTTLFVLCGERFDSVQSFRSGDFSVNMVRVNNSSPITMLTCMVGDHQWMLARDSLVASAGERRFIFGLPGFFYGMELGSGELEQKYVTLERIFGRFCAYKDLSQIEGSQQDPDDSTKPEDDLWIAAFNKIQKLTNWRSTTFGAPIATPDSTNSDLMQYNKMERAVRTSAVVKLLVRCLLAGALRPSKHIQIEPTNTEMVALPTMWVVSDLLNALETDRTTANREIPGDNDGTPWWRVNVEGVMFLLRIMRAFGARVVTTDPKRKRDDEGSDNSKKEKRGGGSKSELVGGGGMMRPPCGGKSSQVSDLRIGTCGN</sequence>
<dbReference type="GO" id="GO:0005886">
    <property type="term" value="C:plasma membrane"/>
    <property type="evidence" value="ECO:0007669"/>
    <property type="project" value="TreeGrafter"/>
</dbReference>
<keyword evidence="3" id="KW-1185">Reference proteome</keyword>
<dbReference type="InterPro" id="IPR045036">
    <property type="entry name" value="Spartin-like"/>
</dbReference>
<feature type="compositionally biased region" description="Basic and acidic residues" evidence="1">
    <location>
        <begin position="292"/>
        <end position="306"/>
    </location>
</feature>
<proteinExistence type="predicted"/>
<evidence type="ECO:0000313" key="3">
    <source>
        <dbReference type="Proteomes" id="UP001140206"/>
    </source>
</evidence>
<dbReference type="PANTHER" id="PTHR21068:SF49">
    <property type="entry name" value="SENESCENCE DOMAIN-CONTAINING PROTEIN"/>
    <property type="match status" value="1"/>
</dbReference>
<name>A0AAV8H4V5_9POAL</name>
<dbReference type="Proteomes" id="UP001140206">
    <property type="component" value="Chromosome 1"/>
</dbReference>
<evidence type="ECO:0000313" key="2">
    <source>
        <dbReference type="EMBL" id="KAJ4812863.1"/>
    </source>
</evidence>
<dbReference type="EMBL" id="JAMFTS010000001">
    <property type="protein sequence ID" value="KAJ4812863.1"/>
    <property type="molecule type" value="Genomic_DNA"/>
</dbReference>
<reference evidence="2" key="1">
    <citation type="submission" date="2022-08" db="EMBL/GenBank/DDBJ databases">
        <authorList>
            <person name="Marques A."/>
        </authorList>
    </citation>
    <scope>NUCLEOTIDE SEQUENCE</scope>
    <source>
        <strain evidence="2">RhyPub2mFocal</strain>
        <tissue evidence="2">Leaves</tissue>
    </source>
</reference>